<proteinExistence type="predicted"/>
<keyword evidence="2" id="KW-1185">Reference proteome</keyword>
<dbReference type="Gene3D" id="3.30.70.1230">
    <property type="entry name" value="Nucleotide cyclase"/>
    <property type="match status" value="1"/>
</dbReference>
<reference evidence="1" key="1">
    <citation type="submission" date="2016-01" db="EMBL/GenBank/DDBJ databases">
        <authorList>
            <person name="Peeters C."/>
        </authorList>
    </citation>
    <scope>NUCLEOTIDE SEQUENCE [LARGE SCALE GENOMIC DNA]</scope>
    <source>
        <strain evidence="1">LMG 29317</strain>
    </source>
</reference>
<dbReference type="SUPFAM" id="SSF55073">
    <property type="entry name" value="Nucleotide cyclase"/>
    <property type="match status" value="1"/>
</dbReference>
<organism evidence="1 2">
    <name type="scientific">Caballeronia arvi</name>
    <dbReference type="NCBI Taxonomy" id="1777135"/>
    <lineage>
        <taxon>Bacteria</taxon>
        <taxon>Pseudomonadati</taxon>
        <taxon>Pseudomonadota</taxon>
        <taxon>Betaproteobacteria</taxon>
        <taxon>Burkholderiales</taxon>
        <taxon>Burkholderiaceae</taxon>
        <taxon>Caballeronia</taxon>
    </lineage>
</organism>
<comment type="caution">
    <text evidence="1">The sequence shown here is derived from an EMBL/GenBank/DDBJ whole genome shotgun (WGS) entry which is preliminary data.</text>
</comment>
<dbReference type="EMBL" id="FCOM02000095">
    <property type="protein sequence ID" value="SAL87576.1"/>
    <property type="molecule type" value="Genomic_DNA"/>
</dbReference>
<dbReference type="InterPro" id="IPR029787">
    <property type="entry name" value="Nucleotide_cyclase"/>
</dbReference>
<accession>A0A158L2G4</accession>
<protein>
    <recommendedName>
        <fullName evidence="3">Guanylate cyclase domain-containing protein</fullName>
    </recommendedName>
</protein>
<evidence type="ECO:0000313" key="2">
    <source>
        <dbReference type="Proteomes" id="UP000055019"/>
    </source>
</evidence>
<dbReference type="Proteomes" id="UP000055019">
    <property type="component" value="Unassembled WGS sequence"/>
</dbReference>
<dbReference type="AlphaFoldDB" id="A0A158L2G4"/>
<gene>
    <name evidence="1" type="ORF">AWB74_08174</name>
</gene>
<evidence type="ECO:0008006" key="3">
    <source>
        <dbReference type="Google" id="ProtNLM"/>
    </source>
</evidence>
<sequence length="179" mass="19844">MALVPCRVAGERATSPTLLQVEYDGQRLATSLSVVPPGPVVIQVNNTGSTRGSLLLINWPPEVVAQAVKPPLEFEPYLSGGSLVARQTFRRLFRSERVDEKEGLGIRQVTFVFTDLKGSTVMYERLGDLNVYGLVRQHFSLLEMVAQRHWFPGANCSVSHVGRVKLVATGERRRPLSFP</sequence>
<evidence type="ECO:0000313" key="1">
    <source>
        <dbReference type="EMBL" id="SAL87576.1"/>
    </source>
</evidence>
<name>A0A158L2G4_9BURK</name>